<organism evidence="1">
    <name type="scientific">Melanopsichium pennsylvanicum 4</name>
    <dbReference type="NCBI Taxonomy" id="1398559"/>
    <lineage>
        <taxon>Eukaryota</taxon>
        <taxon>Fungi</taxon>
        <taxon>Dikarya</taxon>
        <taxon>Basidiomycota</taxon>
        <taxon>Ustilaginomycotina</taxon>
        <taxon>Ustilaginomycetes</taxon>
        <taxon>Ustilaginales</taxon>
        <taxon>Ustilaginaceae</taxon>
        <taxon>Melanopsichium</taxon>
    </lineage>
</organism>
<dbReference type="AlphaFoldDB" id="A0A077R890"/>
<proteinExistence type="predicted"/>
<sequence>MSLTAERNEQFSQKEYWEQRYADESETEFDWFKKYEDLK</sequence>
<evidence type="ECO:0000313" key="1">
    <source>
        <dbReference type="EMBL" id="CDI55478.1"/>
    </source>
</evidence>
<name>A0A077R890_9BASI</name>
<reference evidence="1" key="1">
    <citation type="journal article" date="2014" name="Genome Biol. Evol.">
        <title>Gene Loss Rather Than Gene Gain Is Associated with a Host Jump from Monocots to Dicots in the Smut Fungus Melanopsichium pennsylvanicum.</title>
        <authorList>
            <person name="Sharma R."/>
            <person name="Mishra B."/>
            <person name="Runge F."/>
            <person name="Thines M."/>
        </authorList>
    </citation>
    <scope>NUCLEOTIDE SEQUENCE</scope>
    <source>
        <strain evidence="1">4</strain>
    </source>
</reference>
<protein>
    <submittedName>
        <fullName evidence="1">Uncharacterized protein</fullName>
    </submittedName>
</protein>
<accession>A0A077R890</accession>
<dbReference type="EMBL" id="HG529650">
    <property type="protein sequence ID" value="CDI55478.1"/>
    <property type="molecule type" value="Genomic_DNA"/>
</dbReference>